<evidence type="ECO:0000259" key="4">
    <source>
        <dbReference type="Pfam" id="PF00535"/>
    </source>
</evidence>
<dbReference type="AlphaFoldDB" id="A0A2M7TJJ9"/>
<keyword evidence="2" id="KW-0328">Glycosyltransferase</keyword>
<dbReference type="InterPro" id="IPR001173">
    <property type="entry name" value="Glyco_trans_2-like"/>
</dbReference>
<dbReference type="EMBL" id="PFNO01000208">
    <property type="protein sequence ID" value="PIZ46729.1"/>
    <property type="molecule type" value="Genomic_DNA"/>
</dbReference>
<dbReference type="InterPro" id="IPR029044">
    <property type="entry name" value="Nucleotide-diphossugar_trans"/>
</dbReference>
<comment type="similarity">
    <text evidence="1">Belongs to the glycosyltransferase 2 family.</text>
</comment>
<evidence type="ECO:0000313" key="6">
    <source>
        <dbReference type="Proteomes" id="UP000229753"/>
    </source>
</evidence>
<evidence type="ECO:0000256" key="2">
    <source>
        <dbReference type="ARBA" id="ARBA00022676"/>
    </source>
</evidence>
<comment type="caution">
    <text evidence="5">The sequence shown here is derived from an EMBL/GenBank/DDBJ whole genome shotgun (WGS) entry which is preliminary data.</text>
</comment>
<name>A0A2M7TJJ9_9BACT</name>
<evidence type="ECO:0000256" key="1">
    <source>
        <dbReference type="ARBA" id="ARBA00006739"/>
    </source>
</evidence>
<dbReference type="PANTHER" id="PTHR43179">
    <property type="entry name" value="RHAMNOSYLTRANSFERASE WBBL"/>
    <property type="match status" value="1"/>
</dbReference>
<evidence type="ECO:0000313" key="5">
    <source>
        <dbReference type="EMBL" id="PIZ46729.1"/>
    </source>
</evidence>
<gene>
    <name evidence="5" type="ORF">COY29_06160</name>
</gene>
<feature type="non-terminal residue" evidence="5">
    <location>
        <position position="198"/>
    </location>
</feature>
<feature type="domain" description="Glycosyltransferase 2-like" evidence="4">
    <location>
        <begin position="5"/>
        <end position="136"/>
    </location>
</feature>
<dbReference type="SUPFAM" id="SSF53448">
    <property type="entry name" value="Nucleotide-diphospho-sugar transferases"/>
    <property type="match status" value="1"/>
</dbReference>
<proteinExistence type="inferred from homology"/>
<dbReference type="Proteomes" id="UP000229753">
    <property type="component" value="Unassembled WGS sequence"/>
</dbReference>
<sequence>MVKVSLIILNWNARSMTQEELENVAQLDTRGLDTTCVVVDNGSTDDSLEKLSSYNLPNMNYKFIETNENLGYAGGNNIGLKYSFKERFDYTILLNNDVILPKDILIKLVGIAQKDQKIGLLAPKMYFAKGYEFHKDRYKENELGKVIWYAGGFIDWNNVYSDHRGVDEVDYGQYNKEEVVDVANGACFLIRNKVIADI</sequence>
<accession>A0A2M7TJJ9</accession>
<reference evidence="6" key="1">
    <citation type="submission" date="2017-09" db="EMBL/GenBank/DDBJ databases">
        <title>Depth-based differentiation of microbial function through sediment-hosted aquifers and enrichment of novel symbionts in the deep terrestrial subsurface.</title>
        <authorList>
            <person name="Probst A.J."/>
            <person name="Ladd B."/>
            <person name="Jarett J.K."/>
            <person name="Geller-Mcgrath D.E."/>
            <person name="Sieber C.M.K."/>
            <person name="Emerson J.B."/>
            <person name="Anantharaman K."/>
            <person name="Thomas B.C."/>
            <person name="Malmstrom R."/>
            <person name="Stieglmeier M."/>
            <person name="Klingl A."/>
            <person name="Woyke T."/>
            <person name="Ryan C.M."/>
            <person name="Banfield J.F."/>
        </authorList>
    </citation>
    <scope>NUCLEOTIDE SEQUENCE [LARGE SCALE GENOMIC DNA]</scope>
</reference>
<dbReference type="PANTHER" id="PTHR43179:SF12">
    <property type="entry name" value="GALACTOFURANOSYLTRANSFERASE GLFT2"/>
    <property type="match status" value="1"/>
</dbReference>
<dbReference type="GO" id="GO:0016757">
    <property type="term" value="F:glycosyltransferase activity"/>
    <property type="evidence" value="ECO:0007669"/>
    <property type="project" value="UniProtKB-KW"/>
</dbReference>
<dbReference type="Gene3D" id="3.90.550.10">
    <property type="entry name" value="Spore Coat Polysaccharide Biosynthesis Protein SpsA, Chain A"/>
    <property type="match status" value="1"/>
</dbReference>
<evidence type="ECO:0000256" key="3">
    <source>
        <dbReference type="ARBA" id="ARBA00022679"/>
    </source>
</evidence>
<dbReference type="Pfam" id="PF00535">
    <property type="entry name" value="Glycos_transf_2"/>
    <property type="match status" value="1"/>
</dbReference>
<keyword evidence="3" id="KW-0808">Transferase</keyword>
<protein>
    <recommendedName>
        <fullName evidence="4">Glycosyltransferase 2-like domain-containing protein</fullName>
    </recommendedName>
</protein>
<organism evidence="5 6">
    <name type="scientific">Candidatus Woesebacteria bacterium CG_4_10_14_0_2_um_filter_39_14</name>
    <dbReference type="NCBI Taxonomy" id="1975054"/>
    <lineage>
        <taxon>Bacteria</taxon>
        <taxon>Candidatus Woeseibacteriota</taxon>
    </lineage>
</organism>